<feature type="domain" description="Glycoside hydrolase family 31 TIM barrel" evidence="11">
    <location>
        <begin position="652"/>
        <end position="980"/>
    </location>
</feature>
<keyword evidence="4" id="KW-0732">Signal</keyword>
<dbReference type="EMBL" id="JALLBG020000110">
    <property type="protein sequence ID" value="KAL3763908.1"/>
    <property type="molecule type" value="Genomic_DNA"/>
</dbReference>
<reference evidence="14 15" key="1">
    <citation type="submission" date="2024-10" db="EMBL/GenBank/DDBJ databases">
        <title>Updated reference genomes for cyclostephanoid diatoms.</title>
        <authorList>
            <person name="Roberts W.R."/>
            <person name="Alverson A.J."/>
        </authorList>
    </citation>
    <scope>NUCLEOTIDE SEQUENCE [LARGE SCALE GENOMIC DNA]</scope>
    <source>
        <strain evidence="14 15">AJA232-27</strain>
    </source>
</reference>
<dbReference type="Proteomes" id="UP001530293">
    <property type="component" value="Unassembled WGS sequence"/>
</dbReference>
<evidence type="ECO:0000256" key="1">
    <source>
        <dbReference type="ARBA" id="ARBA00004240"/>
    </source>
</evidence>
<dbReference type="SUPFAM" id="SSF51011">
    <property type="entry name" value="Glycosyl hydrolase domain"/>
    <property type="match status" value="1"/>
</dbReference>
<dbReference type="FunFam" id="2.60.40.1180:FF:000023">
    <property type="entry name" value="neutral alpha-glucosidase AB isoform X2"/>
    <property type="match status" value="1"/>
</dbReference>
<comment type="caution">
    <text evidence="14">The sequence shown here is derived from an EMBL/GenBank/DDBJ whole genome shotgun (WGS) entry which is preliminary data.</text>
</comment>
<evidence type="ECO:0000256" key="9">
    <source>
        <dbReference type="ARBA" id="ARBA00042895"/>
    </source>
</evidence>
<dbReference type="InterPro" id="IPR025887">
    <property type="entry name" value="Glyco_hydro_31_N_dom"/>
</dbReference>
<dbReference type="InterPro" id="IPR048395">
    <property type="entry name" value="Glyco_hydro_31_C"/>
</dbReference>
<evidence type="ECO:0000256" key="8">
    <source>
        <dbReference type="ARBA" id="ARBA00023295"/>
    </source>
</evidence>
<evidence type="ECO:0000313" key="15">
    <source>
        <dbReference type="Proteomes" id="UP001530293"/>
    </source>
</evidence>
<feature type="region of interest" description="Disordered" evidence="10">
    <location>
        <begin position="193"/>
        <end position="212"/>
    </location>
</feature>
<keyword evidence="6" id="KW-0256">Endoplasmic reticulum</keyword>
<dbReference type="GO" id="GO:0005783">
    <property type="term" value="C:endoplasmic reticulum"/>
    <property type="evidence" value="ECO:0007669"/>
    <property type="project" value="UniProtKB-SubCell"/>
</dbReference>
<dbReference type="PANTHER" id="PTHR22762">
    <property type="entry name" value="ALPHA-GLUCOSIDASE"/>
    <property type="match status" value="1"/>
</dbReference>
<sequence>MTTMTMKMRRPPSPSPTIVLRHTLILLATLLLLHNHGTRFHPFVAAFPSSSIGILALPLVPLPLPSFAASILLLPPLAMAVDRSKFRTCEQTSFCRRHRHGRSRALYDYKILPESVRIVHRVGDDGENNDGDGINTVTATFSTDGIIGDTSNKNAGGTASSTDGGSSGGGLRSKISRMLPKSIGILNRDDAIPQQQQQQGKDGDDPYVRGPSPFLTATLANVAPFTSTALTASVYGNCNDGNGSFVETLNLAVYLHEDGVARIRITEVLENNNRGGEGGGRGPRSSPRWTSDELVLNEQEMVGVNGGNVRVMSTNALIDIEQTLSNKVTNLALVSSLIGRTNLEQGVLSDVDNFIVLSYGEEMEQFQLMLRLEPFAAFFFRRDDANGPPAIVAGTGGLTHFEVRRNKMACPNNGDDSVDGGDLVSDNRKLTELEIDMFGESTNADKEEEEDRHGGKEIVGYWEDGLAIYADGTREERQDVETLDTASNAKGDFDTKDMWEEKFGSHVDSKPHGPMSVGMELTFSSSKHLFGLPEHASSTQLKTTKGADGVRHYDEPYRLYNLDVFEYELDETMALYGHVPFIVSQSMATGTVGAFWFNPTETFVDIEDDGVEGGATKAHFISESGIIDLFLLPGPDPATMYAQYARLTGRMPLPPMFSLGYHQCRWNYRDEADVYQVHSKFEELDYPYDVLWLDIEHTDGKRYFTWDRKAFPNPKEMQKKLGSDGRRMVTIIDPHIKRDNNYYIHKEATALGLYIKDKKSENDFDGWCWPGSSSYLDFTTEKVRDWWAEQFQYNKYVESTPELFTWNDMNEPSVFNGPEVSMQKDLLNLNKCEHREWHNLYGMLFHRSTSEGLIKRNKGENVRPFVLSRAFFAGSQRYGAIWTGDNEAKWSHLEIAAPMLLSLNVGALSFVGADVGGFFGNTDAELMTRWMQAGAYQPFFRGHAHHDAKRREPWMFGDETMVRLRRAAVARYALLPYWYTVFWQAGVTGMPVMRTMWMQYPQIPELYSVDDQYLIGSDLLVKPVTSPGATTSEILFPTSDCWYDVNNLQVVKVNGDTNTAISVTVSSDIDTIPVFQRGGSIIARKLRLRRSSHLMTKDPYTLFVALGNDLKAEGTLYMDDETTFDHEKRQDFGIASFHTSWADNIALQNSVILGNTATMVASDLSNRIVERIIVMGVPTKPREISVESHTSSLDFQYNAESKILVIRKPLVSALEQWTISIIL</sequence>
<evidence type="ECO:0000259" key="12">
    <source>
        <dbReference type="Pfam" id="PF13802"/>
    </source>
</evidence>
<feature type="region of interest" description="Disordered" evidence="10">
    <location>
        <begin position="148"/>
        <end position="173"/>
    </location>
</feature>
<evidence type="ECO:0000256" key="5">
    <source>
        <dbReference type="ARBA" id="ARBA00022801"/>
    </source>
</evidence>
<dbReference type="Pfam" id="PF01055">
    <property type="entry name" value="Glyco_hydro_31_2nd"/>
    <property type="match status" value="1"/>
</dbReference>
<keyword evidence="7" id="KW-0325">Glycoprotein</keyword>
<keyword evidence="15" id="KW-1185">Reference proteome</keyword>
<evidence type="ECO:0000256" key="6">
    <source>
        <dbReference type="ARBA" id="ARBA00022824"/>
    </source>
</evidence>
<dbReference type="GO" id="GO:0004553">
    <property type="term" value="F:hydrolase activity, hydrolyzing O-glycosyl compounds"/>
    <property type="evidence" value="ECO:0007669"/>
    <property type="project" value="UniProtKB-ARBA"/>
</dbReference>
<feature type="compositionally biased region" description="Low complexity" evidence="10">
    <location>
        <begin position="155"/>
        <end position="164"/>
    </location>
</feature>
<evidence type="ECO:0000313" key="14">
    <source>
        <dbReference type="EMBL" id="KAL3763908.1"/>
    </source>
</evidence>
<evidence type="ECO:0000256" key="7">
    <source>
        <dbReference type="ARBA" id="ARBA00023180"/>
    </source>
</evidence>
<dbReference type="Gene3D" id="2.60.40.1760">
    <property type="entry name" value="glycosyl hydrolase (family 31)"/>
    <property type="match status" value="1"/>
</dbReference>
<feature type="domain" description="Glycoside hydrolase family 31 N-terminal" evidence="12">
    <location>
        <begin position="370"/>
        <end position="605"/>
    </location>
</feature>
<keyword evidence="5" id="KW-0378">Hydrolase</keyword>
<evidence type="ECO:0000259" key="11">
    <source>
        <dbReference type="Pfam" id="PF01055"/>
    </source>
</evidence>
<comment type="similarity">
    <text evidence="3">Belongs to the glycosyl hydrolase 31 family.</text>
</comment>
<comment type="pathway">
    <text evidence="2">Glycan metabolism; N-glycan metabolism.</text>
</comment>
<dbReference type="SUPFAM" id="SSF74650">
    <property type="entry name" value="Galactose mutarotase-like"/>
    <property type="match status" value="1"/>
</dbReference>
<dbReference type="InterPro" id="IPR011013">
    <property type="entry name" value="Gal_mutarotase_sf_dom"/>
</dbReference>
<evidence type="ECO:0000259" key="13">
    <source>
        <dbReference type="Pfam" id="PF21365"/>
    </source>
</evidence>
<accession>A0ABD3MJ22</accession>
<dbReference type="InterPro" id="IPR000322">
    <property type="entry name" value="Glyco_hydro_31_TIM"/>
</dbReference>
<keyword evidence="8" id="KW-0326">Glycosidase</keyword>
<evidence type="ECO:0000256" key="10">
    <source>
        <dbReference type="SAM" id="MobiDB-lite"/>
    </source>
</evidence>
<dbReference type="Gene3D" id="3.20.20.80">
    <property type="entry name" value="Glycosidases"/>
    <property type="match status" value="1"/>
</dbReference>
<dbReference type="PANTHER" id="PTHR22762:SF54">
    <property type="entry name" value="BCDNA.GH04962"/>
    <property type="match status" value="1"/>
</dbReference>
<name>A0ABD3MJ22_9STRA</name>
<dbReference type="CDD" id="cd06603">
    <property type="entry name" value="GH31_GANC_GANAB_alpha"/>
    <property type="match status" value="1"/>
</dbReference>
<evidence type="ECO:0000256" key="4">
    <source>
        <dbReference type="ARBA" id="ARBA00022729"/>
    </source>
</evidence>
<dbReference type="CDD" id="cd14752">
    <property type="entry name" value="GH31_N"/>
    <property type="match status" value="1"/>
</dbReference>
<dbReference type="FunFam" id="3.20.20.80:FF:000039">
    <property type="entry name" value="Glucosidase, alpha neutral C"/>
    <property type="match status" value="1"/>
</dbReference>
<dbReference type="AlphaFoldDB" id="A0ABD3MJ22"/>
<dbReference type="SUPFAM" id="SSF51445">
    <property type="entry name" value="(Trans)glycosidases"/>
    <property type="match status" value="1"/>
</dbReference>
<comment type="subcellular location">
    <subcellularLocation>
        <location evidence="1">Endoplasmic reticulum</location>
    </subcellularLocation>
</comment>
<evidence type="ECO:0000256" key="3">
    <source>
        <dbReference type="ARBA" id="ARBA00007806"/>
    </source>
</evidence>
<gene>
    <name evidence="14" type="ORF">ACHAWU_003374</name>
</gene>
<dbReference type="InterPro" id="IPR013780">
    <property type="entry name" value="Glyco_hydro_b"/>
</dbReference>
<proteinExistence type="inferred from homology"/>
<dbReference type="Pfam" id="PF13802">
    <property type="entry name" value="Gal_mutarotas_2"/>
    <property type="match status" value="1"/>
</dbReference>
<dbReference type="Gene3D" id="2.60.40.1180">
    <property type="entry name" value="Golgi alpha-mannosidase II"/>
    <property type="match status" value="2"/>
</dbReference>
<dbReference type="InterPro" id="IPR017853">
    <property type="entry name" value="GH"/>
</dbReference>
<organism evidence="14 15">
    <name type="scientific">Discostella pseudostelligera</name>
    <dbReference type="NCBI Taxonomy" id="259834"/>
    <lineage>
        <taxon>Eukaryota</taxon>
        <taxon>Sar</taxon>
        <taxon>Stramenopiles</taxon>
        <taxon>Ochrophyta</taxon>
        <taxon>Bacillariophyta</taxon>
        <taxon>Coscinodiscophyceae</taxon>
        <taxon>Thalassiosirophycidae</taxon>
        <taxon>Stephanodiscales</taxon>
        <taxon>Stephanodiscaceae</taxon>
        <taxon>Discostella</taxon>
    </lineage>
</organism>
<protein>
    <recommendedName>
        <fullName evidence="9">Glucosidase II subunit alpha</fullName>
    </recommendedName>
</protein>
<dbReference type="Pfam" id="PF21365">
    <property type="entry name" value="Glyco_hydro_31_3rd"/>
    <property type="match status" value="1"/>
</dbReference>
<evidence type="ECO:0000256" key="2">
    <source>
        <dbReference type="ARBA" id="ARBA00004833"/>
    </source>
</evidence>
<feature type="domain" description="Glycosyl hydrolase family 31 C-terminal" evidence="13">
    <location>
        <begin position="989"/>
        <end position="1082"/>
    </location>
</feature>